<proteinExistence type="inferred from homology"/>
<sequence>MKALFLIDGEHYIPVNRDGIAQVSRERGYEAVAAAFIGGMEKIGSPEDLKKLGLPVVIMEDPLAAIVAAIDTFGPEVVVDLSDEPVVSYRKRFEFANLILSRDIAYEGADFRFTPPRYEDICEKPSVSVGGTGKRVGKTALAAYIARVLSDQEGIKAGYRPCIVTMGRGGPPEPEVIHGEEITITPEYLLSESRRGKHAASDHYEDALMTRLTTIGCRRCGGGFAGVVFTSVVPAGARVANELPSDFIVFEGSGASMPPILTDAWALAVGAHQPLEYVNSYMGPYRIRKTDLCVLTMCEEPMATEQKISELADCVRALNPSARIVKTVFRPKPLEDIRDEKVLLTTTAPTIMGETIRHYIEQKFGCDVVAVSHHLSNRPKLRADIAGAIKDCRPSVLLTELKAAAIDVATALGIEAGLRVVYADNIPVNIESKSRLTEEVIRFAECAVERFTLRKHHEKNP</sequence>
<dbReference type="GO" id="GO:0036356">
    <property type="term" value="F:cyclic 2,3-diphosphoglycerate synthetase activity"/>
    <property type="evidence" value="ECO:0007669"/>
    <property type="project" value="InterPro"/>
</dbReference>
<protein>
    <submittedName>
        <fullName evidence="5">2,3-diphosphoglycerate synthetase</fullName>
    </submittedName>
</protein>
<dbReference type="AlphaFoldDB" id="A0A419F1B7"/>
<evidence type="ECO:0000256" key="3">
    <source>
        <dbReference type="ARBA" id="ARBA00022741"/>
    </source>
</evidence>
<keyword evidence="1" id="KW-0963">Cytoplasm</keyword>
<evidence type="ECO:0000256" key="4">
    <source>
        <dbReference type="ARBA" id="ARBA00022840"/>
    </source>
</evidence>
<keyword evidence="2" id="KW-0436">Ligase</keyword>
<evidence type="ECO:0000313" key="6">
    <source>
        <dbReference type="Proteomes" id="UP000285961"/>
    </source>
</evidence>
<evidence type="ECO:0000313" key="5">
    <source>
        <dbReference type="EMBL" id="RJP71845.1"/>
    </source>
</evidence>
<dbReference type="PIRSF" id="PIRSF009445">
    <property type="entry name" value="Cyc_PG_syn"/>
    <property type="match status" value="1"/>
</dbReference>
<dbReference type="GO" id="GO:0005737">
    <property type="term" value="C:cytoplasm"/>
    <property type="evidence" value="ECO:0007669"/>
    <property type="project" value="InterPro"/>
</dbReference>
<evidence type="ECO:0000256" key="1">
    <source>
        <dbReference type="ARBA" id="ARBA00022490"/>
    </source>
</evidence>
<gene>
    <name evidence="5" type="ORF">C4532_06970</name>
</gene>
<evidence type="ECO:0000256" key="2">
    <source>
        <dbReference type="ARBA" id="ARBA00022598"/>
    </source>
</evidence>
<dbReference type="GO" id="GO:0006094">
    <property type="term" value="P:gluconeogenesis"/>
    <property type="evidence" value="ECO:0007669"/>
    <property type="project" value="InterPro"/>
</dbReference>
<comment type="caution">
    <text evidence="5">The sequence shown here is derived from an EMBL/GenBank/DDBJ whole genome shotgun (WGS) entry which is preliminary data.</text>
</comment>
<keyword evidence="3" id="KW-0547">Nucleotide-binding</keyword>
<dbReference type="GO" id="GO:0016874">
    <property type="term" value="F:ligase activity"/>
    <property type="evidence" value="ECO:0007669"/>
    <property type="project" value="UniProtKB-KW"/>
</dbReference>
<keyword evidence="4" id="KW-0067">ATP-binding</keyword>
<dbReference type="GO" id="GO:0005524">
    <property type="term" value="F:ATP binding"/>
    <property type="evidence" value="ECO:0007669"/>
    <property type="project" value="UniProtKB-KW"/>
</dbReference>
<dbReference type="HAMAP" id="MF_01908">
    <property type="entry name" value="Cyc_PG_syn"/>
    <property type="match status" value="1"/>
</dbReference>
<dbReference type="EMBL" id="QZKI01000054">
    <property type="protein sequence ID" value="RJP71845.1"/>
    <property type="molecule type" value="Genomic_DNA"/>
</dbReference>
<dbReference type="InterPro" id="IPR016557">
    <property type="entry name" value="Cyc_diphosphoglycerate_synth"/>
</dbReference>
<name>A0A419F1B7_9BACT</name>
<organism evidence="5 6">
    <name type="scientific">Candidatus Abyssobacteria bacterium SURF_17</name>
    <dbReference type="NCBI Taxonomy" id="2093361"/>
    <lineage>
        <taxon>Bacteria</taxon>
        <taxon>Pseudomonadati</taxon>
        <taxon>Candidatus Hydrogenedentota</taxon>
        <taxon>Candidatus Abyssobacteria</taxon>
    </lineage>
</organism>
<accession>A0A419F1B7</accession>
<dbReference type="Proteomes" id="UP000285961">
    <property type="component" value="Unassembled WGS sequence"/>
</dbReference>
<reference evidence="5 6" key="1">
    <citation type="journal article" date="2017" name="ISME J.">
        <title>Energy and carbon metabolisms in a deep terrestrial subsurface fluid microbial community.</title>
        <authorList>
            <person name="Momper L."/>
            <person name="Jungbluth S.P."/>
            <person name="Lee M.D."/>
            <person name="Amend J.P."/>
        </authorList>
    </citation>
    <scope>NUCLEOTIDE SEQUENCE [LARGE SCALE GENOMIC DNA]</scope>
    <source>
        <strain evidence="5">SURF_17</strain>
    </source>
</reference>